<keyword evidence="2" id="KW-1185">Reference proteome</keyword>
<organism evidence="1 2">
    <name type="scientific">Amphibiibacter pelophylacis</name>
    <dbReference type="NCBI Taxonomy" id="1799477"/>
    <lineage>
        <taxon>Bacteria</taxon>
        <taxon>Pseudomonadati</taxon>
        <taxon>Pseudomonadota</taxon>
        <taxon>Betaproteobacteria</taxon>
        <taxon>Burkholderiales</taxon>
        <taxon>Sphaerotilaceae</taxon>
        <taxon>Amphibiibacter</taxon>
    </lineage>
</organism>
<accession>A0ACC6P1M5</accession>
<proteinExistence type="predicted"/>
<sequence length="110" mass="11965">MNTDLLRKDTWLSPDDAPAATSPDPLRLGDLPRGATATVTHVETPPMGEDHDVVLRLIEIGFVPGERVRVLAHGFPGREPIAVRVGNATFALRRFEADYIRVAVNSGVQP</sequence>
<reference evidence="1" key="1">
    <citation type="submission" date="2023-10" db="EMBL/GenBank/DDBJ databases">
        <title>Amphibacter perezi, gen. nov., sp. nov. a novel taxa of the family Comamonadaceae, class Betaproteobacteria isolated from the skin microbiota of Pelophylax perezi from different populations.</title>
        <authorList>
            <person name="Costa S."/>
            <person name="Proenca D.N."/>
            <person name="Lopes I."/>
            <person name="Morais P.V."/>
        </authorList>
    </citation>
    <scope>NUCLEOTIDE SEQUENCE</scope>
    <source>
        <strain evidence="1">SL12-8</strain>
    </source>
</reference>
<dbReference type="EMBL" id="JAWDIE010000008">
    <property type="protein sequence ID" value="MEJ7138148.1"/>
    <property type="molecule type" value="Genomic_DNA"/>
</dbReference>
<gene>
    <name evidence="1" type="ORF">RV045_06845</name>
</gene>
<evidence type="ECO:0000313" key="1">
    <source>
        <dbReference type="EMBL" id="MEJ7138148.1"/>
    </source>
</evidence>
<name>A0ACC6P1M5_9BURK</name>
<evidence type="ECO:0000313" key="2">
    <source>
        <dbReference type="Proteomes" id="UP001364695"/>
    </source>
</evidence>
<dbReference type="Proteomes" id="UP001364695">
    <property type="component" value="Unassembled WGS sequence"/>
</dbReference>
<comment type="caution">
    <text evidence="1">The sequence shown here is derived from an EMBL/GenBank/DDBJ whole genome shotgun (WGS) entry which is preliminary data.</text>
</comment>
<protein>
    <submittedName>
        <fullName evidence="1">FeoA family protein</fullName>
    </submittedName>
</protein>